<sequence>GKRLNPDSTMNEYGIKEQALLMIVPDQIKGGL</sequence>
<proteinExistence type="predicted"/>
<organism evidence="1">
    <name type="scientific">marine sediment metagenome</name>
    <dbReference type="NCBI Taxonomy" id="412755"/>
    <lineage>
        <taxon>unclassified sequences</taxon>
        <taxon>metagenomes</taxon>
        <taxon>ecological metagenomes</taxon>
    </lineage>
</organism>
<reference evidence="1" key="1">
    <citation type="journal article" date="2014" name="Front. Microbiol.">
        <title>High frequency of phylogenetically diverse reductive dehalogenase-homologous genes in deep subseafloor sedimentary metagenomes.</title>
        <authorList>
            <person name="Kawai M."/>
            <person name="Futagami T."/>
            <person name="Toyoda A."/>
            <person name="Takaki Y."/>
            <person name="Nishi S."/>
            <person name="Hori S."/>
            <person name="Arai W."/>
            <person name="Tsubouchi T."/>
            <person name="Morono Y."/>
            <person name="Uchiyama I."/>
            <person name="Ito T."/>
            <person name="Fujiyama A."/>
            <person name="Inagaki F."/>
            <person name="Takami H."/>
        </authorList>
    </citation>
    <scope>NUCLEOTIDE SEQUENCE</scope>
    <source>
        <strain evidence="1">Expedition CK06-06</strain>
    </source>
</reference>
<gene>
    <name evidence="1" type="ORF">S01H1_60174</name>
</gene>
<feature type="non-terminal residue" evidence="1">
    <location>
        <position position="1"/>
    </location>
</feature>
<evidence type="ECO:0008006" key="2">
    <source>
        <dbReference type="Google" id="ProtNLM"/>
    </source>
</evidence>
<accession>X0VJU3</accession>
<dbReference type="AlphaFoldDB" id="X0VJU3"/>
<protein>
    <recommendedName>
        <fullName evidence="2">Ubiquitin-like domain-containing protein</fullName>
    </recommendedName>
</protein>
<comment type="caution">
    <text evidence="1">The sequence shown here is derived from an EMBL/GenBank/DDBJ whole genome shotgun (WGS) entry which is preliminary data.</text>
</comment>
<dbReference type="EMBL" id="BARS01039406">
    <property type="protein sequence ID" value="GAG18544.1"/>
    <property type="molecule type" value="Genomic_DNA"/>
</dbReference>
<evidence type="ECO:0000313" key="1">
    <source>
        <dbReference type="EMBL" id="GAG18544.1"/>
    </source>
</evidence>
<name>X0VJU3_9ZZZZ</name>